<evidence type="ECO:0000256" key="3">
    <source>
        <dbReference type="NCBIfam" id="TIGR02685"/>
    </source>
</evidence>
<dbReference type="SUPFAM" id="SSF51735">
    <property type="entry name" value="NAD(P)-binding Rossmann-fold domains"/>
    <property type="match status" value="1"/>
</dbReference>
<keyword evidence="6" id="KW-1185">Reference proteome</keyword>
<dbReference type="Pfam" id="PF13561">
    <property type="entry name" value="adh_short_C2"/>
    <property type="match status" value="1"/>
</dbReference>
<accession>A0A836GR87</accession>
<name>A0A836GR87_9TRYP</name>
<dbReference type="AlphaFoldDB" id="A0A836GR87"/>
<dbReference type="InterPro" id="IPR020904">
    <property type="entry name" value="Sc_DH/Rdtase_CS"/>
</dbReference>
<dbReference type="GO" id="GO:0047040">
    <property type="term" value="F:pteridine reductase activity"/>
    <property type="evidence" value="ECO:0007669"/>
    <property type="project" value="UniProtKB-EC"/>
</dbReference>
<dbReference type="Proteomes" id="UP000673552">
    <property type="component" value="Unassembled WGS sequence"/>
</dbReference>
<dbReference type="InterPro" id="IPR002347">
    <property type="entry name" value="SDR_fam"/>
</dbReference>
<dbReference type="EMBL" id="JAFEUZ010000023">
    <property type="protein sequence ID" value="KAG5478619.1"/>
    <property type="molecule type" value="Genomic_DNA"/>
</dbReference>
<comment type="caution">
    <text evidence="5">The sequence shown here is derived from an EMBL/GenBank/DDBJ whole genome shotgun (WGS) entry which is preliminary data.</text>
</comment>
<comment type="similarity">
    <text evidence="1">Belongs to the short-chain dehydrogenases/reductases (SDR) family.</text>
</comment>
<organism evidence="5 6">
    <name type="scientific">Leishmania martiniquensis</name>
    <dbReference type="NCBI Taxonomy" id="1580590"/>
    <lineage>
        <taxon>Eukaryota</taxon>
        <taxon>Discoba</taxon>
        <taxon>Euglenozoa</taxon>
        <taxon>Kinetoplastea</taxon>
        <taxon>Metakinetoplastina</taxon>
        <taxon>Trypanosomatida</taxon>
        <taxon>Trypanosomatidae</taxon>
        <taxon>Leishmaniinae</taxon>
        <taxon>Leishmania</taxon>
    </lineage>
</organism>
<dbReference type="PRINTS" id="PR00081">
    <property type="entry name" value="GDHRDH"/>
</dbReference>
<feature type="active site" description="Proton acceptor" evidence="4">
    <location>
        <position position="194"/>
    </location>
</feature>
<evidence type="ECO:0000256" key="1">
    <source>
        <dbReference type="ARBA" id="ARBA00006484"/>
    </source>
</evidence>
<dbReference type="KEGG" id="lmat:92515967"/>
<keyword evidence="2" id="KW-0560">Oxidoreductase</keyword>
<sequence length="288" mass="30055">MHVSTAPVALVTGAAKRIGSAIAEALHAEGYTVCLHFRLSAAEAEALAAKLNTRRPNSAIAVHASLSTGVATAVSDAGSSASASLVKRCADLVGACYAHWGRCDVLVNNASAYYPTPLFRKGEEAEAFSLGAGEASETAAADIFGSNAIAPYFLVKAFAQRVADTPAAQRGDNYAIVNMADAMTYQPLVGFTMYTMAKGALEGLTRSAALELAPLRIRVNGVGQGLSVLADDMPPDVRECYRGKVPLYQREASTEEVSDAVLFLCSSKATYITGTCVNVDGGYSLTRA</sequence>
<dbReference type="RefSeq" id="XP_067178560.1">
    <property type="nucleotide sequence ID" value="XM_067323455.1"/>
</dbReference>
<dbReference type="PANTHER" id="PTHR43639:SF1">
    <property type="entry name" value="SHORT-CHAIN DEHYDROGENASE_REDUCTASE FAMILY PROTEIN"/>
    <property type="match status" value="1"/>
</dbReference>
<dbReference type="OrthoDB" id="1669814at2759"/>
<dbReference type="InterPro" id="IPR014058">
    <property type="entry name" value="Pteridine_reductase"/>
</dbReference>
<gene>
    <name evidence="5" type="ORF">LSCM1_06022</name>
</gene>
<dbReference type="SMR" id="A0A836GR87"/>
<reference evidence="6" key="2">
    <citation type="journal article" date="2021" name="Sci. Data">
        <title>Chromosome-scale genome sequencing, assembly and annotation of six genomes from subfamily Leishmaniinae.</title>
        <authorList>
            <person name="Almutairi H."/>
            <person name="Urbaniak M.D."/>
            <person name="Bates M.D."/>
            <person name="Jariyapan N."/>
            <person name="Kwakye-Nuako G."/>
            <person name="Thomaz Soccol V."/>
            <person name="Al-Salem W.S."/>
            <person name="Dillon R.J."/>
            <person name="Bates P.A."/>
            <person name="Gatherer D."/>
        </authorList>
    </citation>
    <scope>NUCLEOTIDE SEQUENCE [LARGE SCALE GENOMIC DNA]</scope>
</reference>
<dbReference type="EC" id="1.5.1.33" evidence="3"/>
<dbReference type="PANTHER" id="PTHR43639">
    <property type="entry name" value="OXIDOREDUCTASE, SHORT-CHAIN DEHYDROGENASE/REDUCTASE FAMILY (AFU_ORTHOLOGUE AFUA_5G02870)"/>
    <property type="match status" value="1"/>
</dbReference>
<reference evidence="6" key="1">
    <citation type="journal article" date="2021" name="Microbiol. Resour. Announc.">
        <title>LGAAP: Leishmaniinae Genome Assembly and Annotation Pipeline.</title>
        <authorList>
            <person name="Almutairi H."/>
            <person name="Urbaniak M.D."/>
            <person name="Bates M.D."/>
            <person name="Jariyapan N."/>
            <person name="Kwakye-Nuako G."/>
            <person name="Thomaz-Soccol V."/>
            <person name="Al-Salem W.S."/>
            <person name="Dillon R.J."/>
            <person name="Bates P.A."/>
            <person name="Gatherer D."/>
        </authorList>
    </citation>
    <scope>NUCLEOTIDE SEQUENCE [LARGE SCALE GENOMIC DNA]</scope>
</reference>
<dbReference type="PROSITE" id="PS00061">
    <property type="entry name" value="ADH_SHORT"/>
    <property type="match status" value="1"/>
</dbReference>
<evidence type="ECO:0000313" key="6">
    <source>
        <dbReference type="Proteomes" id="UP000673552"/>
    </source>
</evidence>
<dbReference type="InterPro" id="IPR036291">
    <property type="entry name" value="NAD(P)-bd_dom_sf"/>
</dbReference>
<evidence type="ECO:0000256" key="2">
    <source>
        <dbReference type="ARBA" id="ARBA00023002"/>
    </source>
</evidence>
<evidence type="ECO:0000313" key="5">
    <source>
        <dbReference type="EMBL" id="KAG5478619.1"/>
    </source>
</evidence>
<dbReference type="NCBIfam" id="TIGR02685">
    <property type="entry name" value="pter_reduc_Leis"/>
    <property type="match status" value="1"/>
</dbReference>
<protein>
    <recommendedName>
        <fullName evidence="3">Pteridine reductase</fullName>
        <ecNumber evidence="3">1.5.1.33</ecNumber>
    </recommendedName>
</protein>
<dbReference type="Gene3D" id="3.40.50.720">
    <property type="entry name" value="NAD(P)-binding Rossmann-like Domain"/>
    <property type="match status" value="1"/>
</dbReference>
<evidence type="ECO:0000256" key="4">
    <source>
        <dbReference type="PIRSR" id="PIRSR614058-1"/>
    </source>
</evidence>
<dbReference type="PRINTS" id="PR00080">
    <property type="entry name" value="SDRFAMILY"/>
</dbReference>
<dbReference type="GeneID" id="92515967"/>
<proteinExistence type="inferred from homology"/>